<keyword evidence="2" id="KW-1185">Reference proteome</keyword>
<protein>
    <recommendedName>
        <fullName evidence="3">DUF4102 domain-containing protein</fullName>
    </recommendedName>
</protein>
<reference evidence="1" key="1">
    <citation type="submission" date="2022-04" db="EMBL/GenBank/DDBJ databases">
        <title>Whole genome sequence of Sphaerotilus sp. FB-5.</title>
        <authorList>
            <person name="Takeda M."/>
            <person name="Narihara S."/>
            <person name="Akimoto M."/>
            <person name="Akimoto R."/>
            <person name="Nishiyashiki S."/>
            <person name="Murakami T."/>
        </authorList>
    </citation>
    <scope>NUCLEOTIDE SEQUENCE</scope>
    <source>
        <strain evidence="1">FB-5</strain>
    </source>
</reference>
<name>A0ABM7YTC2_9BURK</name>
<proteinExistence type="predicted"/>
<sequence>MPGPVSNAMPYFVYRRSLPIGTLSPAGQYDTYREARARVQALRSGPLGPNEQIRLIHADNALQAEDLLSQAREASPQPGDD</sequence>
<dbReference type="Proteomes" id="UP001057498">
    <property type="component" value="Chromosome"/>
</dbReference>
<dbReference type="EMBL" id="AP025730">
    <property type="protein sequence ID" value="BDI07918.1"/>
    <property type="molecule type" value="Genomic_DNA"/>
</dbReference>
<accession>A0ABM7YTC2</accession>
<evidence type="ECO:0000313" key="1">
    <source>
        <dbReference type="EMBL" id="BDI07918.1"/>
    </source>
</evidence>
<evidence type="ECO:0000313" key="2">
    <source>
        <dbReference type="Proteomes" id="UP001057498"/>
    </source>
</evidence>
<organism evidence="1 2">
    <name type="scientific">Sphaerotilus microaerophilus</name>
    <dbReference type="NCBI Taxonomy" id="2914710"/>
    <lineage>
        <taxon>Bacteria</taxon>
        <taxon>Pseudomonadati</taxon>
        <taxon>Pseudomonadota</taxon>
        <taxon>Betaproteobacteria</taxon>
        <taxon>Burkholderiales</taxon>
        <taxon>Sphaerotilaceae</taxon>
        <taxon>Sphaerotilus</taxon>
    </lineage>
</organism>
<gene>
    <name evidence="1" type="ORF">CATMQ487_48880</name>
</gene>
<evidence type="ECO:0008006" key="3">
    <source>
        <dbReference type="Google" id="ProtNLM"/>
    </source>
</evidence>